<dbReference type="InterPro" id="IPR027523">
    <property type="entry name" value="CLU_prot"/>
</dbReference>
<dbReference type="PANTHER" id="PTHR12601:SF6">
    <property type="entry name" value="CLUSTERED MITOCHONDRIA PROTEIN HOMOLOG"/>
    <property type="match status" value="1"/>
</dbReference>
<evidence type="ECO:0000259" key="1">
    <source>
        <dbReference type="Pfam" id="PF12807"/>
    </source>
</evidence>
<name>A0A183D7E3_9BILA</name>
<dbReference type="OrthoDB" id="1414216at2759"/>
<dbReference type="GO" id="GO:0003729">
    <property type="term" value="F:mRNA binding"/>
    <property type="evidence" value="ECO:0007669"/>
    <property type="project" value="TreeGrafter"/>
</dbReference>
<dbReference type="GO" id="GO:0005737">
    <property type="term" value="C:cytoplasm"/>
    <property type="evidence" value="ECO:0007669"/>
    <property type="project" value="TreeGrafter"/>
</dbReference>
<dbReference type="InterPro" id="IPR011990">
    <property type="entry name" value="TPR-like_helical_dom_sf"/>
</dbReference>
<evidence type="ECO:0000313" key="2">
    <source>
        <dbReference type="EMBL" id="VDK46366.1"/>
    </source>
</evidence>
<dbReference type="EMBL" id="UYRT01008990">
    <property type="protein sequence ID" value="VDK46366.1"/>
    <property type="molecule type" value="Genomic_DNA"/>
</dbReference>
<feature type="domain" description="CLU central" evidence="1">
    <location>
        <begin position="24"/>
        <end position="101"/>
    </location>
</feature>
<gene>
    <name evidence="2" type="ORF">GPUH_LOCUS4634</name>
</gene>
<dbReference type="AlphaFoldDB" id="A0A183D7E3"/>
<sequence>SLIDHIVQVPAQINGVRKSRSTKRRKPVNGVVGKETDDWAQLSSQILWQRIKSEADAYYAFSLDGENIDDCFLSMGIQKTSVLRRFAQIVGIQVLLRDYNLETGKKPQPFVEDDIVNLYCVVKHVNPKALDAQSLFASGQVKVQQGHLRSAFDLVLESLNIMNNVYGAMHGDMAECMRLLARLSYILGDPSEALSQQHKATLMSERCIGLDGANTVAEY</sequence>
<evidence type="ECO:0000313" key="4">
    <source>
        <dbReference type="WBParaSite" id="GPUH_0000464101-mRNA-1"/>
    </source>
</evidence>
<protein>
    <submittedName>
        <fullName evidence="4">EIF3_p135 domain-containing protein</fullName>
    </submittedName>
</protein>
<organism evidence="4">
    <name type="scientific">Gongylonema pulchrum</name>
    <dbReference type="NCBI Taxonomy" id="637853"/>
    <lineage>
        <taxon>Eukaryota</taxon>
        <taxon>Metazoa</taxon>
        <taxon>Ecdysozoa</taxon>
        <taxon>Nematoda</taxon>
        <taxon>Chromadorea</taxon>
        <taxon>Rhabditida</taxon>
        <taxon>Spirurina</taxon>
        <taxon>Spiruromorpha</taxon>
        <taxon>Spiruroidea</taxon>
        <taxon>Gongylonematidae</taxon>
        <taxon>Gongylonema</taxon>
    </lineage>
</organism>
<dbReference type="Pfam" id="PF12807">
    <property type="entry name" value="eIF3_p135"/>
    <property type="match status" value="1"/>
</dbReference>
<accession>A0A183D7E3</accession>
<dbReference type="Proteomes" id="UP000271098">
    <property type="component" value="Unassembled WGS sequence"/>
</dbReference>
<dbReference type="PANTHER" id="PTHR12601">
    <property type="entry name" value="EUKARYOTIC TRANSLATION INITIATION FACTOR 3 SUBUNIT EIF-3"/>
    <property type="match status" value="1"/>
</dbReference>
<dbReference type="Gene3D" id="1.25.40.10">
    <property type="entry name" value="Tetratricopeptide repeat domain"/>
    <property type="match status" value="1"/>
</dbReference>
<keyword evidence="3" id="KW-1185">Reference proteome</keyword>
<dbReference type="InterPro" id="IPR033646">
    <property type="entry name" value="CLU-central"/>
</dbReference>
<evidence type="ECO:0000313" key="3">
    <source>
        <dbReference type="Proteomes" id="UP000271098"/>
    </source>
</evidence>
<dbReference type="WBParaSite" id="GPUH_0000464101-mRNA-1">
    <property type="protein sequence ID" value="GPUH_0000464101-mRNA-1"/>
    <property type="gene ID" value="GPUH_0000464101"/>
</dbReference>
<reference evidence="4" key="1">
    <citation type="submission" date="2016-06" db="UniProtKB">
        <authorList>
            <consortium name="WormBaseParasite"/>
        </authorList>
    </citation>
    <scope>IDENTIFICATION</scope>
</reference>
<dbReference type="GO" id="GO:0048312">
    <property type="term" value="P:intracellular distribution of mitochondria"/>
    <property type="evidence" value="ECO:0007669"/>
    <property type="project" value="TreeGrafter"/>
</dbReference>
<proteinExistence type="predicted"/>
<dbReference type="SUPFAM" id="SSF48452">
    <property type="entry name" value="TPR-like"/>
    <property type="match status" value="1"/>
</dbReference>
<reference evidence="2 3" key="2">
    <citation type="submission" date="2018-11" db="EMBL/GenBank/DDBJ databases">
        <authorList>
            <consortium name="Pathogen Informatics"/>
        </authorList>
    </citation>
    <scope>NUCLEOTIDE SEQUENCE [LARGE SCALE GENOMIC DNA]</scope>
</reference>